<dbReference type="PANTHER" id="PTHR37742">
    <property type="entry name" value="OS01G0810200 PROTEIN"/>
    <property type="match status" value="1"/>
</dbReference>
<reference evidence="2 3" key="1">
    <citation type="submission" date="2024-01" db="EMBL/GenBank/DDBJ databases">
        <title>The genomes of 5 underutilized Papilionoideae crops provide insights into root nodulation and disease resistanc.</title>
        <authorList>
            <person name="Jiang F."/>
        </authorList>
    </citation>
    <scope>NUCLEOTIDE SEQUENCE [LARGE SCALE GENOMIC DNA]</scope>
    <source>
        <strain evidence="2">LVBAO_FW01</strain>
        <tissue evidence="2">Leaves</tissue>
    </source>
</reference>
<keyword evidence="3" id="KW-1185">Reference proteome</keyword>
<protein>
    <recommendedName>
        <fullName evidence="4">Cupin type-1 domain-containing protein</fullName>
    </recommendedName>
</protein>
<dbReference type="Gene3D" id="2.60.120.10">
    <property type="entry name" value="Jelly Rolls"/>
    <property type="match status" value="1"/>
</dbReference>
<evidence type="ECO:0000313" key="2">
    <source>
        <dbReference type="EMBL" id="KAK7336361.1"/>
    </source>
</evidence>
<dbReference type="GO" id="GO:0005768">
    <property type="term" value="C:endosome"/>
    <property type="evidence" value="ECO:0007669"/>
    <property type="project" value="TreeGrafter"/>
</dbReference>
<keyword evidence="1" id="KW-0812">Transmembrane</keyword>
<feature type="transmembrane region" description="Helical" evidence="1">
    <location>
        <begin position="37"/>
        <end position="54"/>
    </location>
</feature>
<proteinExistence type="predicted"/>
<organism evidence="2 3">
    <name type="scientific">Canavalia gladiata</name>
    <name type="common">Sword bean</name>
    <name type="synonym">Dolichos gladiatus</name>
    <dbReference type="NCBI Taxonomy" id="3824"/>
    <lineage>
        <taxon>Eukaryota</taxon>
        <taxon>Viridiplantae</taxon>
        <taxon>Streptophyta</taxon>
        <taxon>Embryophyta</taxon>
        <taxon>Tracheophyta</taxon>
        <taxon>Spermatophyta</taxon>
        <taxon>Magnoliopsida</taxon>
        <taxon>eudicotyledons</taxon>
        <taxon>Gunneridae</taxon>
        <taxon>Pentapetalae</taxon>
        <taxon>rosids</taxon>
        <taxon>fabids</taxon>
        <taxon>Fabales</taxon>
        <taxon>Fabaceae</taxon>
        <taxon>Papilionoideae</taxon>
        <taxon>50 kb inversion clade</taxon>
        <taxon>NPAAA clade</taxon>
        <taxon>indigoferoid/millettioid clade</taxon>
        <taxon>Phaseoleae</taxon>
        <taxon>Canavalia</taxon>
    </lineage>
</organism>
<gene>
    <name evidence="2" type="ORF">VNO77_16899</name>
</gene>
<dbReference type="Proteomes" id="UP001367508">
    <property type="component" value="Unassembled WGS sequence"/>
</dbReference>
<sequence>MRGERERSSNATTTAARRTTVQQIRPSFVTWFVQRPHSIPFLLGIFLFLAWISLRIQHRISHPLPQSTTEHDFRANLVRFVPSHIAKDNRGWLLNPISLALSSGISGGAVTCASLHVGEIRPGKFRGNHRHHDCNETFLIWGAATRFRLENSEESNSGYAEVTIGADEIAVAACPIHKAHALVNIDPIRSIYFIGCQDNIINYNASSTDFNVWKDL</sequence>
<keyword evidence="1" id="KW-1133">Transmembrane helix</keyword>
<accession>A0AAN9LI78</accession>
<dbReference type="EMBL" id="JAYMYQ010000004">
    <property type="protein sequence ID" value="KAK7336361.1"/>
    <property type="molecule type" value="Genomic_DNA"/>
</dbReference>
<name>A0AAN9LI78_CANGL</name>
<dbReference type="PANTHER" id="PTHR37742:SF1">
    <property type="entry name" value="OS01G0810200 PROTEIN"/>
    <property type="match status" value="1"/>
</dbReference>
<dbReference type="AlphaFoldDB" id="A0AAN9LI78"/>
<comment type="caution">
    <text evidence="2">The sequence shown here is derived from an EMBL/GenBank/DDBJ whole genome shotgun (WGS) entry which is preliminary data.</text>
</comment>
<keyword evidence="1" id="KW-0472">Membrane</keyword>
<evidence type="ECO:0008006" key="4">
    <source>
        <dbReference type="Google" id="ProtNLM"/>
    </source>
</evidence>
<evidence type="ECO:0000313" key="3">
    <source>
        <dbReference type="Proteomes" id="UP001367508"/>
    </source>
</evidence>
<dbReference type="GO" id="GO:0005802">
    <property type="term" value="C:trans-Golgi network"/>
    <property type="evidence" value="ECO:0007669"/>
    <property type="project" value="TreeGrafter"/>
</dbReference>
<evidence type="ECO:0000256" key="1">
    <source>
        <dbReference type="SAM" id="Phobius"/>
    </source>
</evidence>
<dbReference type="InterPro" id="IPR014710">
    <property type="entry name" value="RmlC-like_jellyroll"/>
</dbReference>